<accession>A0A0E1X903</accession>
<feature type="signal peptide" evidence="1">
    <location>
        <begin position="1"/>
        <end position="26"/>
    </location>
</feature>
<dbReference type="HOGENOM" id="CLU_078520_0_0_9"/>
<organism evidence="2">
    <name type="scientific">Staphylococcus aureus subsp. aureus MN8</name>
    <dbReference type="NCBI Taxonomy" id="548470"/>
    <lineage>
        <taxon>Bacteria</taxon>
        <taxon>Bacillati</taxon>
        <taxon>Bacillota</taxon>
        <taxon>Bacilli</taxon>
        <taxon>Bacillales</taxon>
        <taxon>Staphylococcaceae</taxon>
        <taxon>Staphylococcus</taxon>
    </lineage>
</organism>
<reference evidence="2" key="1">
    <citation type="submission" date="2010-05" db="EMBL/GenBank/DDBJ databases">
        <authorList>
            <person name="Muzny D."/>
            <person name="Qin X."/>
            <person name="Buhay C."/>
            <person name="Dugan-Rocha S."/>
            <person name="Ding Y."/>
            <person name="Chen G."/>
            <person name="Hawes A."/>
            <person name="Holder M."/>
            <person name="Jhangiani S."/>
            <person name="Johnson A."/>
            <person name="Khan Z."/>
            <person name="Li Z."/>
            <person name="Liu W."/>
            <person name="Liu X."/>
            <person name="Perez L."/>
            <person name="Shen H."/>
            <person name="Wang Q."/>
            <person name="Watt J."/>
            <person name="Xi L."/>
            <person name="Xin Y."/>
            <person name="Zhou J."/>
            <person name="Deng J."/>
            <person name="Jiang H."/>
            <person name="Liu Y."/>
            <person name="Qu J."/>
            <person name="Song X.-Z."/>
            <person name="Zhang L."/>
            <person name="Villasana D."/>
            <person name="Johnson A."/>
            <person name="Liu J."/>
            <person name="Liyanage D."/>
            <person name="Lorensuhewa L."/>
            <person name="Robinson T."/>
            <person name="Song A."/>
            <person name="Song B.-B."/>
            <person name="Dinh H."/>
            <person name="Thornton R."/>
            <person name="Coyle M."/>
            <person name="Francisco L."/>
            <person name="Jackson L."/>
            <person name="Javaid M."/>
            <person name="Korchina V."/>
            <person name="Kovar C."/>
            <person name="Mata R."/>
            <person name="Mathew T."/>
            <person name="Ngo R."/>
            <person name="Nguyen L."/>
            <person name="Nguyen N."/>
            <person name="Okwuonu G."/>
            <person name="Ongeri F."/>
            <person name="Pham C."/>
            <person name="Simmons D."/>
            <person name="Wilczek-Boney K."/>
            <person name="Hale W."/>
            <person name="Jakkamsetti A."/>
            <person name="Pham P."/>
            <person name="Ruth R."/>
            <person name="San Lucas F."/>
            <person name="Warren J."/>
            <person name="Zhang J."/>
            <person name="Zhao Z."/>
            <person name="Zhou C."/>
            <person name="Zhu D."/>
            <person name="Lee S."/>
            <person name="Bess C."/>
            <person name="Blankenburg K."/>
            <person name="Forbes L."/>
            <person name="Fu Q."/>
            <person name="Gubbala S."/>
            <person name="Hirani K."/>
            <person name="Jayaseelan J.C."/>
            <person name="Lara F."/>
            <person name="Munidasa M."/>
            <person name="Palculict T."/>
            <person name="Patil S."/>
            <person name="Pu L.-L."/>
            <person name="Saada N."/>
            <person name="Tang L."/>
            <person name="Weissenberger G."/>
            <person name="Zhu Y."/>
            <person name="Hemphill L."/>
            <person name="Shang Y."/>
            <person name="Youmans B."/>
            <person name="Ayvaz T."/>
            <person name="Ross M."/>
            <person name="Santibanez J."/>
            <person name="Aqrawi P."/>
            <person name="Gross S."/>
            <person name="Joshi V."/>
            <person name="Fowler G."/>
            <person name="Nazareth L."/>
            <person name="Reid J."/>
            <person name="Worley K."/>
            <person name="Petrosino J."/>
            <person name="Highlander S."/>
            <person name="Gibbs R."/>
        </authorList>
    </citation>
    <scope>NUCLEOTIDE SEQUENCE [LARGE SCALE GENOMIC DNA]</scope>
    <source>
        <strain evidence="2">MN8</strain>
    </source>
</reference>
<feature type="chain" id="PRO_5002389258" evidence="1">
    <location>
        <begin position="27"/>
        <end position="341"/>
    </location>
</feature>
<dbReference type="AlphaFoldDB" id="A0A0E1X903"/>
<dbReference type="Proteomes" id="UP000003455">
    <property type="component" value="Chromosome"/>
</dbReference>
<comment type="caution">
    <text evidence="2">The sequence shown here is derived from an EMBL/GenBank/DDBJ whole genome shotgun (WGS) entry which is preliminary data.</text>
</comment>
<name>A0A0E1X903_STAAU</name>
<dbReference type="EMBL" id="ACJA02000003">
    <property type="protein sequence ID" value="EFH95288.1"/>
    <property type="molecule type" value="Genomic_DNA"/>
</dbReference>
<evidence type="ECO:0000313" key="2">
    <source>
        <dbReference type="EMBL" id="EFH95288.1"/>
    </source>
</evidence>
<protein>
    <submittedName>
        <fullName evidence="2">Extracellular matrix protein-binding protein emp</fullName>
    </submittedName>
</protein>
<evidence type="ECO:0000256" key="1">
    <source>
        <dbReference type="SAM" id="SignalP"/>
    </source>
</evidence>
<proteinExistence type="predicted"/>
<dbReference type="RefSeq" id="WP_000728052.1">
    <property type="nucleotide sequence ID" value="NZ_CM000952.1"/>
</dbReference>
<sequence>MKKKLLVLTMSTLFATQFMNSNHANASTESVDKNFVVPESGINKIIPTYDEFKKAPKVNVSNLADNKNFVASEDKLNKIADPSAASKIVDKNFAVPESKLGIIVPEYKEINNRVNVTTNNPASKQVDKQIVAKDPEVNRFITQNKVNHRFITTQTHYKKVITSYKSTHVHKHVNHATSSIHHHFTIKPSEAPRYTHPSQSQSLIINHHFAVPGYHGHKVVTPGQASIRIHHFCAVPQINSFKVIPSYGHNSHRMHVPSFQNNTTATHQNAKVNKTYNYKYFYTYKVVKGVKKHFSFSKSHGCKIVKPALNIKNVNYQYAVPSNSPTHVVPEFQGILPAPRV</sequence>
<gene>
    <name evidence="2" type="primary">ssp</name>
    <name evidence="2" type="ORF">HMPREF0769_11498</name>
</gene>
<keyword evidence="1" id="KW-0732">Signal</keyword>